<name>A0A5M6A0H2_9BACT</name>
<accession>A0A5M6A0H2</accession>
<proteinExistence type="predicted"/>
<evidence type="ECO:0000313" key="3">
    <source>
        <dbReference type="Proteomes" id="UP000347681"/>
    </source>
</evidence>
<gene>
    <name evidence="2" type="ORF">F2Y61_05655</name>
</gene>
<feature type="transmembrane region" description="Helical" evidence="1">
    <location>
        <begin position="171"/>
        <end position="191"/>
    </location>
</feature>
<feature type="transmembrane region" description="Helical" evidence="1">
    <location>
        <begin position="31"/>
        <end position="49"/>
    </location>
</feature>
<feature type="transmembrane region" description="Helical" evidence="1">
    <location>
        <begin position="131"/>
        <end position="151"/>
    </location>
</feature>
<dbReference type="Proteomes" id="UP000347681">
    <property type="component" value="Unassembled WGS sequence"/>
</dbReference>
<evidence type="ECO:0000313" key="2">
    <source>
        <dbReference type="EMBL" id="KAA5385317.1"/>
    </source>
</evidence>
<feature type="transmembrane region" description="Helical" evidence="1">
    <location>
        <begin position="70"/>
        <end position="87"/>
    </location>
</feature>
<feature type="transmembrane region" description="Helical" evidence="1">
    <location>
        <begin position="368"/>
        <end position="396"/>
    </location>
</feature>
<sequence length="421" mass="48833">MYYITKSNTPFVDICLGLFIHLLGNLVKGQTGNEILLAVICSIGWIFIIKGIMKIKDKIRNPFHNFYKQLFYFYLFTLLIMVIRGYLIDYPYQWISTQGIINYHLYSNLYILPYFMPLIVFIPLKYINFNVLVKLSIPISIITIFLFVINSNEIISTSLKLAAGITQVNNQGIGTSIASAYIPLAFTVLCAKYIDKKIWLLNCCALITAMMIYLITARRGNSFMTSLLLFFNFFFYIKSLKSYTKILSITIIIILLCFSIYYLLNTNIFSFISERGLEDNRSHVDNALLSQMTNWELFFGKGLNGRYYYPMALDDFFKGWRYGSETGFYNLVLKGGYLLAILHIIILLFPAILGIFKSNNILCKACGFYIILSLIELYPFGWLVFNLKFLTIWIGVTLCYLPKIRQLNDCAIKRIFFRKKI</sequence>
<keyword evidence="1" id="KW-0472">Membrane</keyword>
<dbReference type="EMBL" id="VVZB01000002">
    <property type="protein sequence ID" value="KAA5385317.1"/>
    <property type="molecule type" value="Genomic_DNA"/>
</dbReference>
<dbReference type="RefSeq" id="WP_149940745.1">
    <property type="nucleotide sequence ID" value="NZ_VVZB01000002.1"/>
</dbReference>
<dbReference type="AlphaFoldDB" id="A0A5M6A0H2"/>
<feature type="transmembrane region" description="Helical" evidence="1">
    <location>
        <begin position="107"/>
        <end position="124"/>
    </location>
</feature>
<evidence type="ECO:0008006" key="4">
    <source>
        <dbReference type="Google" id="ProtNLM"/>
    </source>
</evidence>
<comment type="caution">
    <text evidence="2">The sequence shown here is derived from an EMBL/GenBank/DDBJ whole genome shotgun (WGS) entry which is preliminary data.</text>
</comment>
<evidence type="ECO:0000256" key="1">
    <source>
        <dbReference type="SAM" id="Phobius"/>
    </source>
</evidence>
<feature type="transmembrane region" description="Helical" evidence="1">
    <location>
        <begin position="246"/>
        <end position="264"/>
    </location>
</feature>
<feature type="transmembrane region" description="Helical" evidence="1">
    <location>
        <begin position="337"/>
        <end position="356"/>
    </location>
</feature>
<feature type="transmembrane region" description="Helical" evidence="1">
    <location>
        <begin position="198"/>
        <end position="216"/>
    </location>
</feature>
<reference evidence="2 3" key="1">
    <citation type="journal article" date="2019" name="Nat. Med.">
        <title>A library of human gut bacterial isolates paired with longitudinal multiomics data enables mechanistic microbiome research.</title>
        <authorList>
            <person name="Poyet M."/>
            <person name="Groussin M."/>
            <person name="Gibbons S.M."/>
            <person name="Avila-Pacheco J."/>
            <person name="Jiang X."/>
            <person name="Kearney S.M."/>
            <person name="Perrotta A.R."/>
            <person name="Berdy B."/>
            <person name="Zhao S."/>
            <person name="Lieberman T.D."/>
            <person name="Swanson P.K."/>
            <person name="Smith M."/>
            <person name="Roesemann S."/>
            <person name="Alexander J.E."/>
            <person name="Rich S.A."/>
            <person name="Livny J."/>
            <person name="Vlamakis H."/>
            <person name="Clish C."/>
            <person name="Bullock K."/>
            <person name="Deik A."/>
            <person name="Scott J."/>
            <person name="Pierce K.A."/>
            <person name="Xavier R.J."/>
            <person name="Alm E.J."/>
        </authorList>
    </citation>
    <scope>NUCLEOTIDE SEQUENCE [LARGE SCALE GENOMIC DNA]</scope>
    <source>
        <strain evidence="2 3">BIOML-A5</strain>
    </source>
</reference>
<keyword evidence="1" id="KW-0812">Transmembrane</keyword>
<protein>
    <recommendedName>
        <fullName evidence="4">O-antigen ligase domain-containing protein</fullName>
    </recommendedName>
</protein>
<organism evidence="2 3">
    <name type="scientific">Phocaeicola dorei</name>
    <dbReference type="NCBI Taxonomy" id="357276"/>
    <lineage>
        <taxon>Bacteria</taxon>
        <taxon>Pseudomonadati</taxon>
        <taxon>Bacteroidota</taxon>
        <taxon>Bacteroidia</taxon>
        <taxon>Bacteroidales</taxon>
        <taxon>Bacteroidaceae</taxon>
        <taxon>Phocaeicola</taxon>
    </lineage>
</organism>
<keyword evidence="1" id="KW-1133">Transmembrane helix</keyword>